<feature type="chain" id="PRO_5030886264" evidence="1">
    <location>
        <begin position="29"/>
        <end position="446"/>
    </location>
</feature>
<dbReference type="Proteomes" id="UP000575083">
    <property type="component" value="Unassembled WGS sequence"/>
</dbReference>
<organism evidence="2 3">
    <name type="scientific">Acidovorax soli</name>
    <dbReference type="NCBI Taxonomy" id="592050"/>
    <lineage>
        <taxon>Bacteria</taxon>
        <taxon>Pseudomonadati</taxon>
        <taxon>Pseudomonadota</taxon>
        <taxon>Betaproteobacteria</taxon>
        <taxon>Burkholderiales</taxon>
        <taxon>Comamonadaceae</taxon>
        <taxon>Acidovorax</taxon>
    </lineage>
</organism>
<dbReference type="AlphaFoldDB" id="A0A7X0PJ51"/>
<comment type="caution">
    <text evidence="2">The sequence shown here is derived from an EMBL/GenBank/DDBJ whole genome shotgun (WGS) entry which is preliminary data.</text>
</comment>
<evidence type="ECO:0000256" key="1">
    <source>
        <dbReference type="SAM" id="SignalP"/>
    </source>
</evidence>
<dbReference type="InterPro" id="IPR011990">
    <property type="entry name" value="TPR-like_helical_dom_sf"/>
</dbReference>
<reference evidence="2 3" key="1">
    <citation type="submission" date="2020-08" db="EMBL/GenBank/DDBJ databases">
        <title>Functional genomics of gut bacteria from endangered species of beetles.</title>
        <authorList>
            <person name="Carlos-Shanley C."/>
        </authorList>
    </citation>
    <scope>NUCLEOTIDE SEQUENCE [LARGE SCALE GENOMIC DNA]</scope>
    <source>
        <strain evidence="2 3">S00198</strain>
    </source>
</reference>
<dbReference type="SUPFAM" id="SSF48452">
    <property type="entry name" value="TPR-like"/>
    <property type="match status" value="1"/>
</dbReference>
<proteinExistence type="predicted"/>
<protein>
    <submittedName>
        <fullName evidence="2">Tetratricopeptide (TPR) repeat protein</fullName>
    </submittedName>
</protein>
<evidence type="ECO:0000313" key="3">
    <source>
        <dbReference type="Proteomes" id="UP000575083"/>
    </source>
</evidence>
<dbReference type="EMBL" id="JACHLK010000013">
    <property type="protein sequence ID" value="MBB6562522.1"/>
    <property type="molecule type" value="Genomic_DNA"/>
</dbReference>
<sequence length="446" mass="48155">MGVFRLARGGAWPLALSSWLWLAPTGMAQADALVDQASALVQRGAAREAFDLLDPQEAARAGDPAFDAAMGRAAHAAGQYSRAVLAWERVVAARPDDMEAQVALARALYAVGDQRAVLALSERARALGIPVDAALSIDQFLVSYDRTSGDGGSSLKGYAELALGHDSNVNAGPASMLLPSPVPGTPAWTLAPSALARSSDFLAALVAVRGRYVMDARWSLVGAAAGTPRRNEGGAGAFDSDQFDASAGVAWRAERHELILQGQGSYYALDGTRLRSIGGVLGEWIYRIDGYRQWGSFLQSARLHYPTQPLRDVQRTVAGTSYAHVFRDGSLAYAGVHGGREEPDAAGVDYLGHRLVGLRAGGQLALARNWALFANLDWERRRYGAPDPFFAVVRRDRQVNASLGVSWIPATAWRVTPQWTGTHNDSTLPVSEYRRRIWSVTVRREF</sequence>
<dbReference type="RefSeq" id="WP_184862624.1">
    <property type="nucleotide sequence ID" value="NZ_JACHLK010000013.1"/>
</dbReference>
<name>A0A7X0PJ51_9BURK</name>
<evidence type="ECO:0000313" key="2">
    <source>
        <dbReference type="EMBL" id="MBB6562522.1"/>
    </source>
</evidence>
<gene>
    <name evidence="2" type="ORF">HNP48_005235</name>
</gene>
<feature type="signal peptide" evidence="1">
    <location>
        <begin position="1"/>
        <end position="28"/>
    </location>
</feature>
<dbReference type="Gene3D" id="1.25.40.10">
    <property type="entry name" value="Tetratricopeptide repeat domain"/>
    <property type="match status" value="1"/>
</dbReference>
<accession>A0A7X0PJ51</accession>
<keyword evidence="1" id="KW-0732">Signal</keyword>
<keyword evidence="3" id="KW-1185">Reference proteome</keyword>